<keyword evidence="7 12" id="KW-0812">Transmembrane</keyword>
<comment type="subcellular location">
    <subcellularLocation>
        <location evidence="1">Cell membrane</location>
        <topology evidence="1">Multi-pass membrane protein</topology>
    </subcellularLocation>
</comment>
<feature type="transmembrane region" description="Helical" evidence="12">
    <location>
        <begin position="401"/>
        <end position="426"/>
    </location>
</feature>
<keyword evidence="8" id="KW-0418">Kinase</keyword>
<feature type="transmembrane region" description="Helical" evidence="12">
    <location>
        <begin position="342"/>
        <end position="363"/>
    </location>
</feature>
<feature type="transmembrane region" description="Helical" evidence="12">
    <location>
        <begin position="232"/>
        <end position="251"/>
    </location>
</feature>
<dbReference type="InterPro" id="IPR018113">
    <property type="entry name" value="PTrfase_EIIB_Cys"/>
</dbReference>
<feature type="transmembrane region" description="Helical" evidence="12">
    <location>
        <begin position="446"/>
        <end position="467"/>
    </location>
</feature>
<keyword evidence="10 12" id="KW-0472">Membrane</keyword>
<keyword evidence="4" id="KW-0762">Sugar transport</keyword>
<dbReference type="InterPro" id="IPR050558">
    <property type="entry name" value="PTS_Sugar-Specific_Components"/>
</dbReference>
<feature type="transmembrane region" description="Helical" evidence="12">
    <location>
        <begin position="195"/>
        <end position="212"/>
    </location>
</feature>
<dbReference type="OrthoDB" id="9797715at2"/>
<proteinExistence type="predicted"/>
<evidence type="ECO:0000256" key="9">
    <source>
        <dbReference type="ARBA" id="ARBA00022989"/>
    </source>
</evidence>
<organism evidence="15 16">
    <name type="scientific">Actinomyces ruminicola</name>
    <dbReference type="NCBI Taxonomy" id="332524"/>
    <lineage>
        <taxon>Bacteria</taxon>
        <taxon>Bacillati</taxon>
        <taxon>Actinomycetota</taxon>
        <taxon>Actinomycetes</taxon>
        <taxon>Actinomycetales</taxon>
        <taxon>Actinomycetaceae</taxon>
        <taxon>Actinomyces</taxon>
    </lineage>
</organism>
<dbReference type="SUPFAM" id="SSF55604">
    <property type="entry name" value="Glucose permease domain IIB"/>
    <property type="match status" value="1"/>
</dbReference>
<feature type="transmembrane region" description="Helical" evidence="12">
    <location>
        <begin position="169"/>
        <end position="188"/>
    </location>
</feature>
<dbReference type="InterPro" id="IPR036878">
    <property type="entry name" value="Glu_permease_IIB"/>
</dbReference>
<gene>
    <name evidence="15" type="ORF">SAMN04487766_10129</name>
</gene>
<reference evidence="15 16" key="1">
    <citation type="submission" date="2016-10" db="EMBL/GenBank/DDBJ databases">
        <authorList>
            <person name="de Groot N.N."/>
        </authorList>
    </citation>
    <scope>NUCLEOTIDE SEQUENCE [LARGE SCALE GENOMIC DNA]</scope>
    <source>
        <strain evidence="15 16">KPR-7B</strain>
    </source>
</reference>
<dbReference type="Pfam" id="PF00367">
    <property type="entry name" value="PTS_EIIB"/>
    <property type="match status" value="1"/>
</dbReference>
<dbReference type="RefSeq" id="WP_092606575.1">
    <property type="nucleotide sequence ID" value="NZ_FNHU01000001.1"/>
</dbReference>
<evidence type="ECO:0000256" key="1">
    <source>
        <dbReference type="ARBA" id="ARBA00004651"/>
    </source>
</evidence>
<dbReference type="PANTHER" id="PTHR30175:SF1">
    <property type="entry name" value="PTS SYSTEM ARBUTIN-, CELLOBIOSE-, AND SALICIN-SPECIFIC EIIBC COMPONENT-RELATED"/>
    <property type="match status" value="1"/>
</dbReference>
<keyword evidence="9 12" id="KW-1133">Transmembrane helix</keyword>
<keyword evidence="5" id="KW-0808">Transferase</keyword>
<keyword evidence="3" id="KW-1003">Cell membrane</keyword>
<evidence type="ECO:0000313" key="16">
    <source>
        <dbReference type="Proteomes" id="UP000199671"/>
    </source>
</evidence>
<dbReference type="Pfam" id="PF02378">
    <property type="entry name" value="PTS_EIIC"/>
    <property type="match status" value="1"/>
</dbReference>
<dbReference type="PANTHER" id="PTHR30175">
    <property type="entry name" value="PHOSPHOTRANSFERASE SYSTEM TRANSPORT PROTEIN"/>
    <property type="match status" value="1"/>
</dbReference>
<dbReference type="GO" id="GO:0009401">
    <property type="term" value="P:phosphoenolpyruvate-dependent sugar phosphotransferase system"/>
    <property type="evidence" value="ECO:0007669"/>
    <property type="project" value="UniProtKB-KW"/>
</dbReference>
<evidence type="ECO:0000256" key="12">
    <source>
        <dbReference type="SAM" id="Phobius"/>
    </source>
</evidence>
<evidence type="ECO:0000259" key="14">
    <source>
        <dbReference type="PROSITE" id="PS51103"/>
    </source>
</evidence>
<dbReference type="EMBL" id="FNHU01000001">
    <property type="protein sequence ID" value="SDM23410.1"/>
    <property type="molecule type" value="Genomic_DNA"/>
</dbReference>
<evidence type="ECO:0000256" key="8">
    <source>
        <dbReference type="ARBA" id="ARBA00022777"/>
    </source>
</evidence>
<evidence type="ECO:0000256" key="7">
    <source>
        <dbReference type="ARBA" id="ARBA00022692"/>
    </source>
</evidence>
<dbReference type="InterPro" id="IPR003352">
    <property type="entry name" value="PTS_EIIC"/>
</dbReference>
<evidence type="ECO:0000256" key="5">
    <source>
        <dbReference type="ARBA" id="ARBA00022679"/>
    </source>
</evidence>
<evidence type="ECO:0000256" key="11">
    <source>
        <dbReference type="PROSITE-ProRule" id="PRU00421"/>
    </source>
</evidence>
<dbReference type="PROSITE" id="PS51103">
    <property type="entry name" value="PTS_EIIC_TYPE_1"/>
    <property type="match status" value="1"/>
</dbReference>
<dbReference type="FunFam" id="3.30.1360.60:FF:000001">
    <property type="entry name" value="PTS system glucose-specific IIBC component PtsG"/>
    <property type="match status" value="1"/>
</dbReference>
<protein>
    <submittedName>
        <fullName evidence="15">PTS system, beta-glucosides-specific IIC component</fullName>
    </submittedName>
</protein>
<feature type="transmembrane region" description="Helical" evidence="12">
    <location>
        <begin position="137"/>
        <end position="157"/>
    </location>
</feature>
<dbReference type="GO" id="GO:0008982">
    <property type="term" value="F:protein-N(PI)-phosphohistidine-sugar phosphotransferase activity"/>
    <property type="evidence" value="ECO:0007669"/>
    <property type="project" value="InterPro"/>
</dbReference>
<dbReference type="Proteomes" id="UP000199671">
    <property type="component" value="Unassembled WGS sequence"/>
</dbReference>
<keyword evidence="6" id="KW-0598">Phosphotransferase system</keyword>
<dbReference type="GO" id="GO:0015771">
    <property type="term" value="P:trehalose transport"/>
    <property type="evidence" value="ECO:0007669"/>
    <property type="project" value="TreeGrafter"/>
</dbReference>
<keyword evidence="2" id="KW-0813">Transport</keyword>
<dbReference type="GO" id="GO:0005886">
    <property type="term" value="C:plasma membrane"/>
    <property type="evidence" value="ECO:0007669"/>
    <property type="project" value="UniProtKB-SubCell"/>
</dbReference>
<dbReference type="AlphaFoldDB" id="A0A1G9RK21"/>
<evidence type="ECO:0000256" key="10">
    <source>
        <dbReference type="ARBA" id="ARBA00023136"/>
    </source>
</evidence>
<accession>A0A1G9RK21</accession>
<evidence type="ECO:0000259" key="13">
    <source>
        <dbReference type="PROSITE" id="PS51098"/>
    </source>
</evidence>
<dbReference type="GO" id="GO:0016301">
    <property type="term" value="F:kinase activity"/>
    <property type="evidence" value="ECO:0007669"/>
    <property type="project" value="UniProtKB-KW"/>
</dbReference>
<dbReference type="PROSITE" id="PS51098">
    <property type="entry name" value="PTS_EIIB_TYPE_1"/>
    <property type="match status" value="1"/>
</dbReference>
<feature type="domain" description="PTS EIIB type-1" evidence="13">
    <location>
        <begin position="8"/>
        <end position="90"/>
    </location>
</feature>
<feature type="transmembrane region" description="Helical" evidence="12">
    <location>
        <begin position="287"/>
        <end position="309"/>
    </location>
</feature>
<dbReference type="InterPro" id="IPR013013">
    <property type="entry name" value="PTS_EIIC_1"/>
</dbReference>
<dbReference type="Gene3D" id="3.30.1360.60">
    <property type="entry name" value="Glucose permease domain IIB"/>
    <property type="match status" value="1"/>
</dbReference>
<sequence length="479" mass="49704">MGAKEERIALSRDLIEYMGGEANIAAAAHCYTRLRLTANDPSKIDEDAIQKRDGVLGLVKRNGQYQIVVGPEATDLYHEFLQLGDFESAGGIVDERAAAEDAERGVEDAKAAEHAASGRRGWVTVVLDFIGGTFSPVIPVLIAGGLTGAVLTVLTNFFHVSDTSGTYQVFYAVNQAAFYFLPVFIGFSAARKLNVDGYLGAFLGTVLLYETINGAEGLTFAGIPVAQVTYNTTVFPIILGTLFMSVVYRFFARALPGALRAVFLPLVTMLVTVPVTLLVLGPAGSVVGGWLATGVTAIYNAAPPLAVLIIGATTPFLVFFGMNNALYPVVFALLASVGGDPLVMAGMLAANVSVGAACLAVGLRSREAKTKSVAISAGVTGLLGITEPGVYGVLFPLRRPLIAAVIGGGAGGLLAGVLGTTQYVIASPSFASLPAYIPADGSMSNFYGAIGVAVFSTVVAFIAAWLLGTGEKESAKQAE</sequence>
<name>A0A1G9RK21_9ACTO</name>
<dbReference type="CDD" id="cd00212">
    <property type="entry name" value="PTS_IIB_glc"/>
    <property type="match status" value="1"/>
</dbReference>
<evidence type="ECO:0000256" key="4">
    <source>
        <dbReference type="ARBA" id="ARBA00022597"/>
    </source>
</evidence>
<evidence type="ECO:0000313" key="15">
    <source>
        <dbReference type="EMBL" id="SDM23410.1"/>
    </source>
</evidence>
<feature type="transmembrane region" description="Helical" evidence="12">
    <location>
        <begin position="258"/>
        <end position="281"/>
    </location>
</feature>
<dbReference type="GO" id="GO:0090589">
    <property type="term" value="F:protein-phosphocysteine-trehalose phosphotransferase system transporter activity"/>
    <property type="evidence" value="ECO:0007669"/>
    <property type="project" value="TreeGrafter"/>
</dbReference>
<evidence type="ECO:0000256" key="2">
    <source>
        <dbReference type="ARBA" id="ARBA00022448"/>
    </source>
</evidence>
<feature type="active site" description="Phosphocysteine intermediate; for EIIB activity" evidence="11">
    <location>
        <position position="30"/>
    </location>
</feature>
<dbReference type="InterPro" id="IPR001996">
    <property type="entry name" value="PTS_IIB_1"/>
</dbReference>
<evidence type="ECO:0000256" key="3">
    <source>
        <dbReference type="ARBA" id="ARBA00022475"/>
    </source>
</evidence>
<evidence type="ECO:0000256" key="6">
    <source>
        <dbReference type="ARBA" id="ARBA00022683"/>
    </source>
</evidence>
<feature type="domain" description="PTS EIIC type-1" evidence="14">
    <location>
        <begin position="128"/>
        <end position="479"/>
    </location>
</feature>
<feature type="transmembrane region" description="Helical" evidence="12">
    <location>
        <begin position="316"/>
        <end position="336"/>
    </location>
</feature>